<protein>
    <recommendedName>
        <fullName evidence="3">Toll-like receptor 2</fullName>
    </recommendedName>
</protein>
<dbReference type="InterPro" id="IPR032675">
    <property type="entry name" value="LRR_dom_sf"/>
</dbReference>
<comment type="caution">
    <text evidence="1">The sequence shown here is derived from an EMBL/GenBank/DDBJ whole genome shotgun (WGS) entry which is preliminary data.</text>
</comment>
<dbReference type="SUPFAM" id="SSF52047">
    <property type="entry name" value="RNI-like"/>
    <property type="match status" value="1"/>
</dbReference>
<feature type="non-terminal residue" evidence="1">
    <location>
        <position position="179"/>
    </location>
</feature>
<gene>
    <name evidence="1" type="ORF">GSLYS_00014744001</name>
</gene>
<evidence type="ECO:0000313" key="1">
    <source>
        <dbReference type="EMBL" id="CAL1541102.1"/>
    </source>
</evidence>
<name>A0AAV2I377_LYMST</name>
<organism evidence="1 2">
    <name type="scientific">Lymnaea stagnalis</name>
    <name type="common">Great pond snail</name>
    <name type="synonym">Helix stagnalis</name>
    <dbReference type="NCBI Taxonomy" id="6523"/>
    <lineage>
        <taxon>Eukaryota</taxon>
        <taxon>Metazoa</taxon>
        <taxon>Spiralia</taxon>
        <taxon>Lophotrochozoa</taxon>
        <taxon>Mollusca</taxon>
        <taxon>Gastropoda</taxon>
        <taxon>Heterobranchia</taxon>
        <taxon>Euthyneura</taxon>
        <taxon>Panpulmonata</taxon>
        <taxon>Hygrophila</taxon>
        <taxon>Lymnaeoidea</taxon>
        <taxon>Lymnaeidae</taxon>
        <taxon>Lymnaea</taxon>
    </lineage>
</organism>
<evidence type="ECO:0008006" key="3">
    <source>
        <dbReference type="Google" id="ProtNLM"/>
    </source>
</evidence>
<proteinExistence type="predicted"/>
<dbReference type="AlphaFoldDB" id="A0AAV2I377"/>
<sequence>PRLISPLAFESNLELDTLNYTGVKYNFEDLFGSLSGVTHLNLSILVVNNIPSGQISRTLSSQHVRNIQNLQHLKELHLEGNWISTVSFDFVKGLPSSLRRINLSRNNLYRDNSILKYVYTSQNLAYLEILNEDLENTFSGLDTVPHFGASDSCQCDILTPESDNTVKNPSPQHLQHSKI</sequence>
<keyword evidence="2" id="KW-1185">Reference proteome</keyword>
<reference evidence="1 2" key="1">
    <citation type="submission" date="2024-04" db="EMBL/GenBank/DDBJ databases">
        <authorList>
            <consortium name="Genoscope - CEA"/>
            <person name="William W."/>
        </authorList>
    </citation>
    <scope>NUCLEOTIDE SEQUENCE [LARGE SCALE GENOMIC DNA]</scope>
</reference>
<dbReference type="Proteomes" id="UP001497497">
    <property type="component" value="Unassembled WGS sequence"/>
</dbReference>
<accession>A0AAV2I377</accession>
<feature type="non-terminal residue" evidence="1">
    <location>
        <position position="1"/>
    </location>
</feature>
<evidence type="ECO:0000313" key="2">
    <source>
        <dbReference type="Proteomes" id="UP001497497"/>
    </source>
</evidence>
<dbReference type="EMBL" id="CAXITT010000414">
    <property type="protein sequence ID" value="CAL1541102.1"/>
    <property type="molecule type" value="Genomic_DNA"/>
</dbReference>
<dbReference type="Gene3D" id="3.80.10.10">
    <property type="entry name" value="Ribonuclease Inhibitor"/>
    <property type="match status" value="1"/>
</dbReference>